<keyword evidence="4" id="KW-1185">Reference proteome</keyword>
<dbReference type="InterPro" id="IPR042070">
    <property type="entry name" value="PucR_C-HTH_sf"/>
</dbReference>
<dbReference type="Proteomes" id="UP000290567">
    <property type="component" value="Unassembled WGS sequence"/>
</dbReference>
<evidence type="ECO:0000259" key="2">
    <source>
        <dbReference type="Pfam" id="PF13556"/>
    </source>
</evidence>
<reference evidence="4" key="1">
    <citation type="submission" date="2019-02" db="EMBL/GenBank/DDBJ databases">
        <title>Draft genome sequence of Enterococcus sp. Gos25-1.</title>
        <authorList>
            <person name="Tanaka N."/>
            <person name="Shiwa Y."/>
            <person name="Fujita N."/>
        </authorList>
    </citation>
    <scope>NUCLEOTIDE SEQUENCE [LARGE SCALE GENOMIC DNA]</scope>
    <source>
        <strain evidence="4">Gos25-1</strain>
    </source>
</reference>
<dbReference type="PANTHER" id="PTHR33744:SF16">
    <property type="entry name" value="CARBOHYDRATE DIACID REGULATOR"/>
    <property type="match status" value="1"/>
</dbReference>
<dbReference type="PANTHER" id="PTHR33744">
    <property type="entry name" value="CARBOHYDRATE DIACID REGULATOR"/>
    <property type="match status" value="1"/>
</dbReference>
<dbReference type="RefSeq" id="WP_146623802.1">
    <property type="nucleotide sequence ID" value="NZ_BJCC01000031.1"/>
</dbReference>
<dbReference type="AlphaFoldDB" id="A0A4P5PID0"/>
<evidence type="ECO:0000259" key="1">
    <source>
        <dbReference type="Pfam" id="PF07905"/>
    </source>
</evidence>
<comment type="caution">
    <text evidence="3">The sequence shown here is derived from an EMBL/GenBank/DDBJ whole genome shotgun (WGS) entry which is preliminary data.</text>
</comment>
<evidence type="ECO:0000313" key="4">
    <source>
        <dbReference type="Proteomes" id="UP000290567"/>
    </source>
</evidence>
<dbReference type="InterPro" id="IPR025736">
    <property type="entry name" value="PucR_C-HTH_dom"/>
</dbReference>
<dbReference type="Gene3D" id="1.10.10.2840">
    <property type="entry name" value="PucR C-terminal helix-turn-helix domain"/>
    <property type="match status" value="1"/>
</dbReference>
<evidence type="ECO:0000313" key="3">
    <source>
        <dbReference type="EMBL" id="GCF95412.1"/>
    </source>
</evidence>
<organism evidence="3 4">
    <name type="scientific">Enterococcus florum</name>
    <dbReference type="NCBI Taxonomy" id="2480627"/>
    <lineage>
        <taxon>Bacteria</taxon>
        <taxon>Bacillati</taxon>
        <taxon>Bacillota</taxon>
        <taxon>Bacilli</taxon>
        <taxon>Lactobacillales</taxon>
        <taxon>Enterococcaceae</taxon>
        <taxon>Enterococcus</taxon>
    </lineage>
</organism>
<name>A0A4P5PID0_9ENTE</name>
<protein>
    <submittedName>
        <fullName evidence="3">Purine catabolism regulatory protein</fullName>
    </submittedName>
</protein>
<sequence>MGVKLNELLTLPSLREAEVIAGKNNLNSTVTSLSFLEVSDMSFFAQNIQIKEEYYAGELVISSFFSIREDVEKQCEAIRHLHELGEIGMLLYYVGIVIPELDPRVVQTAEDLDFVIVLMPKHNFQLRYNEAIVEIMTEILKQKSSEHLVNEVLEKTSLLPEHLRSVEMTLKILADLLRTNIVLTNANGEIVNQIKWPRNSSMDISEFIRTHPIEDGEQLQKAEFSYFYKEIYHKDNGFLHFYLIKEHDVLTQAECEQSIELIQVSLNLWGKNHGEISEYALVQAILNDESEKMYRLANSLSIDVKAIDRMWLLQLKDTETEKLIKSELIEHAAKYYQTCVVQIIDNQLVALLGNYRHNDSELNLTQDFVQSATAQEQIESIVLCPRMRNTTDVRKTYQLVNEVSAKLKRIYKERKTFSISELRQVDYAVKLVQSGETEIEETLAVLEPILQNQEYLTTLCCFLLDAQGDFQRCSELLFVHKNTVKYRIKKISELLGYTITRFSESYECYFACMIYRLIHK</sequence>
<accession>A0A4P5PID0</accession>
<dbReference type="EMBL" id="BJCC01000031">
    <property type="protein sequence ID" value="GCF95412.1"/>
    <property type="molecule type" value="Genomic_DNA"/>
</dbReference>
<feature type="domain" description="PucR C-terminal helix-turn-helix" evidence="2">
    <location>
        <begin position="456"/>
        <end position="513"/>
    </location>
</feature>
<dbReference type="InterPro" id="IPR012914">
    <property type="entry name" value="PucR_dom"/>
</dbReference>
<proteinExistence type="predicted"/>
<dbReference type="Pfam" id="PF07905">
    <property type="entry name" value="PucR"/>
    <property type="match status" value="1"/>
</dbReference>
<feature type="domain" description="Purine catabolism PurC-like" evidence="1">
    <location>
        <begin position="7"/>
        <end position="139"/>
    </location>
</feature>
<dbReference type="OrthoDB" id="142218at2"/>
<dbReference type="InterPro" id="IPR051448">
    <property type="entry name" value="CdaR-like_regulators"/>
</dbReference>
<gene>
    <name evidence="3" type="ORF">NRIC_33030</name>
</gene>
<dbReference type="Pfam" id="PF13556">
    <property type="entry name" value="HTH_30"/>
    <property type="match status" value="1"/>
</dbReference>